<dbReference type="KEGG" id="pluf:LFWB_6930"/>
<dbReference type="EMBL" id="CP054393">
    <property type="protein sequence ID" value="QTX03246.1"/>
    <property type="molecule type" value="Genomic_DNA"/>
</dbReference>
<evidence type="ECO:0000256" key="1">
    <source>
        <dbReference type="SAM" id="Phobius"/>
    </source>
</evidence>
<feature type="transmembrane region" description="Helical" evidence="1">
    <location>
        <begin position="93"/>
        <end position="114"/>
    </location>
</feature>
<keyword evidence="1" id="KW-1133">Transmembrane helix</keyword>
<keyword evidence="3" id="KW-1185">Reference proteome</keyword>
<gene>
    <name evidence="2" type="ORF">LFWB_6930</name>
</gene>
<dbReference type="RefSeq" id="WP_210954670.1">
    <property type="nucleotide sequence ID" value="NZ_CP054393.1"/>
</dbReference>
<dbReference type="Gene3D" id="1.10.1760.20">
    <property type="match status" value="1"/>
</dbReference>
<evidence type="ECO:0000313" key="3">
    <source>
        <dbReference type="Proteomes" id="UP000672038"/>
    </source>
</evidence>
<feature type="transmembrane region" description="Helical" evidence="1">
    <location>
        <begin position="135"/>
        <end position="154"/>
    </location>
</feature>
<name>A0A975INT4_LOWBP</name>
<reference evidence="2" key="1">
    <citation type="submission" date="2020-06" db="EMBL/GenBank/DDBJ databases">
        <title>Complete genome sequence of Candidatus Phytoplasma luffae NCHU2019.</title>
        <authorList>
            <person name="Cho S.-T."/>
            <person name="Tan C.-M."/>
            <person name="Li J.-R."/>
            <person name="Chien Y.-Y."/>
            <person name="Chiu Y.-C."/>
            <person name="Yang J.-Y."/>
            <person name="Kuo C.-H."/>
        </authorList>
    </citation>
    <scope>NUCLEOTIDE SEQUENCE</scope>
    <source>
        <strain evidence="2">NCHU2019</strain>
    </source>
</reference>
<feature type="transmembrane region" description="Helical" evidence="1">
    <location>
        <begin position="46"/>
        <end position="73"/>
    </location>
</feature>
<feature type="transmembrane region" description="Helical" evidence="1">
    <location>
        <begin position="192"/>
        <end position="213"/>
    </location>
</feature>
<protein>
    <submittedName>
        <fullName evidence="2">Uncharacterized protein</fullName>
    </submittedName>
</protein>
<evidence type="ECO:0000313" key="2">
    <source>
        <dbReference type="EMBL" id="QTX03246.1"/>
    </source>
</evidence>
<accession>A0A975INT4</accession>
<dbReference type="AlphaFoldDB" id="A0A975INT4"/>
<keyword evidence="1" id="KW-0812">Transmembrane</keyword>
<feature type="transmembrane region" description="Helical" evidence="1">
    <location>
        <begin position="6"/>
        <end position="26"/>
    </location>
</feature>
<keyword evidence="1" id="KW-0472">Membrane</keyword>
<sequence length="227" mass="26870">MKKFLLQKIIIISFFLSISFITEILLTKFILQSHNCANSLLKLELLPLYLIGFLVGFKYSFFANLLYTIIHIIFESGYSWSFTNLLSGKEKGYIYFLFFFFIIPYLTCSLTGLFRSCDKKKLKSLYKNKDIFKSMIIITIIQIFSYALFISLFYNKESFDSIIHKNEYHHDHEEHEKEHSIFSIPDTGKGLFLYQMLAVCLNNLIIGVILYFIKYILKDNIEYFDLE</sequence>
<proteinExistence type="predicted"/>
<organism evidence="2 3">
    <name type="scientific">Loofah witches'-broom phytoplasma</name>
    <dbReference type="NCBI Taxonomy" id="35773"/>
    <lineage>
        <taxon>Bacteria</taxon>
        <taxon>Bacillati</taxon>
        <taxon>Mycoplasmatota</taxon>
        <taxon>Mollicutes</taxon>
        <taxon>Acholeplasmatales</taxon>
        <taxon>Acholeplasmataceae</taxon>
        <taxon>Candidatus Phytoplasma</taxon>
        <taxon>16SrVIII (Loofah witches'-broom group)</taxon>
    </lineage>
</organism>
<dbReference type="Proteomes" id="UP000672038">
    <property type="component" value="Chromosome"/>
</dbReference>